<proteinExistence type="predicted"/>
<dbReference type="EMBL" id="BMMX01000018">
    <property type="protein sequence ID" value="GGL00933.1"/>
    <property type="molecule type" value="Genomic_DNA"/>
</dbReference>
<name>A0A8J3C2Q8_9ACTN</name>
<protein>
    <submittedName>
        <fullName evidence="2">Methyltransferase</fullName>
    </submittedName>
</protein>
<accession>A0A8J3C2Q8</accession>
<evidence type="ECO:0000259" key="1">
    <source>
        <dbReference type="Pfam" id="PF08242"/>
    </source>
</evidence>
<feature type="domain" description="Methyltransferase type 12" evidence="1">
    <location>
        <begin position="58"/>
        <end position="155"/>
    </location>
</feature>
<dbReference type="CDD" id="cd02440">
    <property type="entry name" value="AdoMet_MTases"/>
    <property type="match status" value="1"/>
</dbReference>
<gene>
    <name evidence="2" type="ORF">GCM10012284_39370</name>
</gene>
<dbReference type="Pfam" id="PF08242">
    <property type="entry name" value="Methyltransf_12"/>
    <property type="match status" value="1"/>
</dbReference>
<dbReference type="GO" id="GO:0008168">
    <property type="term" value="F:methyltransferase activity"/>
    <property type="evidence" value="ECO:0007669"/>
    <property type="project" value="UniProtKB-KW"/>
</dbReference>
<dbReference type="InterPro" id="IPR050508">
    <property type="entry name" value="Methyltransf_Superfamily"/>
</dbReference>
<keyword evidence="3" id="KW-1185">Reference proteome</keyword>
<dbReference type="PANTHER" id="PTHR42912">
    <property type="entry name" value="METHYLTRANSFERASE"/>
    <property type="match status" value="1"/>
</dbReference>
<sequence>MAAPNADDQVLAGQAAYNRFVLELYDTVVLRLSCRLIWRCPKRLMLDNYQRNVGARHLELGVGTAYFPHVCAFPAPPDITLVDLNPTVLRVGARRLARYRPTEIRADVLQRLPVESGSYDSVAMNFLLHCVPGGWPDKGAVFRNAADALRPGGRVFGSTILSGGVPVTAAARHLMGVYNSRGIFHNTADDLDGLRAQLAGSFPQHQITTRGNVALFEATR</sequence>
<keyword evidence="2" id="KW-0808">Transferase</keyword>
<dbReference type="Proteomes" id="UP000656042">
    <property type="component" value="Unassembled WGS sequence"/>
</dbReference>
<dbReference type="InterPro" id="IPR029063">
    <property type="entry name" value="SAM-dependent_MTases_sf"/>
</dbReference>
<dbReference type="GO" id="GO:0032259">
    <property type="term" value="P:methylation"/>
    <property type="evidence" value="ECO:0007669"/>
    <property type="project" value="UniProtKB-KW"/>
</dbReference>
<evidence type="ECO:0000313" key="2">
    <source>
        <dbReference type="EMBL" id="GGL00933.1"/>
    </source>
</evidence>
<dbReference type="InterPro" id="IPR013217">
    <property type="entry name" value="Methyltransf_12"/>
</dbReference>
<reference evidence="2" key="2">
    <citation type="submission" date="2020-09" db="EMBL/GenBank/DDBJ databases">
        <authorList>
            <person name="Sun Q."/>
            <person name="Zhou Y."/>
        </authorList>
    </citation>
    <scope>NUCLEOTIDE SEQUENCE</scope>
    <source>
        <strain evidence="2">CGMCC 4.7299</strain>
    </source>
</reference>
<dbReference type="SUPFAM" id="SSF53335">
    <property type="entry name" value="S-adenosyl-L-methionine-dependent methyltransferases"/>
    <property type="match status" value="1"/>
</dbReference>
<keyword evidence="2" id="KW-0489">Methyltransferase</keyword>
<dbReference type="InterPro" id="IPR016584">
    <property type="entry name" value="MeTrfase_VrtF"/>
</dbReference>
<dbReference type="PIRSF" id="PIRSF011491">
    <property type="entry name" value="Mtase_YbcY_prd"/>
    <property type="match status" value="1"/>
</dbReference>
<organism evidence="2 3">
    <name type="scientific">Mangrovihabitans endophyticus</name>
    <dbReference type="NCBI Taxonomy" id="1751298"/>
    <lineage>
        <taxon>Bacteria</taxon>
        <taxon>Bacillati</taxon>
        <taxon>Actinomycetota</taxon>
        <taxon>Actinomycetes</taxon>
        <taxon>Micromonosporales</taxon>
        <taxon>Micromonosporaceae</taxon>
        <taxon>Mangrovihabitans</taxon>
    </lineage>
</organism>
<comment type="caution">
    <text evidence="2">The sequence shown here is derived from an EMBL/GenBank/DDBJ whole genome shotgun (WGS) entry which is preliminary data.</text>
</comment>
<reference evidence="2" key="1">
    <citation type="journal article" date="2014" name="Int. J. Syst. Evol. Microbiol.">
        <title>Complete genome sequence of Corynebacterium casei LMG S-19264T (=DSM 44701T), isolated from a smear-ripened cheese.</title>
        <authorList>
            <consortium name="US DOE Joint Genome Institute (JGI-PGF)"/>
            <person name="Walter F."/>
            <person name="Albersmeier A."/>
            <person name="Kalinowski J."/>
            <person name="Ruckert C."/>
        </authorList>
    </citation>
    <scope>NUCLEOTIDE SEQUENCE</scope>
    <source>
        <strain evidence="2">CGMCC 4.7299</strain>
    </source>
</reference>
<dbReference type="Gene3D" id="3.40.50.150">
    <property type="entry name" value="Vaccinia Virus protein VP39"/>
    <property type="match status" value="1"/>
</dbReference>
<evidence type="ECO:0000313" key="3">
    <source>
        <dbReference type="Proteomes" id="UP000656042"/>
    </source>
</evidence>
<dbReference type="AlphaFoldDB" id="A0A8J3C2Q8"/>
<dbReference type="RefSeq" id="WP_189080705.1">
    <property type="nucleotide sequence ID" value="NZ_BMMX01000018.1"/>
</dbReference>